<dbReference type="STRING" id="745531.A0A0C3N9W1"/>
<dbReference type="InterPro" id="IPR041899">
    <property type="entry name" value="MAGE_WH2"/>
</dbReference>
<dbReference type="PANTHER" id="PTHR11736:SF14">
    <property type="entry name" value="NSE3 HOMOLOG, SMC5-SMC6 COMPLEX COMPONENT"/>
    <property type="match status" value="1"/>
</dbReference>
<dbReference type="Gene3D" id="1.10.10.1210">
    <property type="entry name" value="MAGE homology domain, winged helix WH2 motif"/>
    <property type="match status" value="1"/>
</dbReference>
<dbReference type="GO" id="GO:0006281">
    <property type="term" value="P:DNA repair"/>
    <property type="evidence" value="ECO:0007669"/>
    <property type="project" value="TreeGrafter"/>
</dbReference>
<dbReference type="OrthoDB" id="205198at2759"/>
<feature type="region of interest" description="Disordered" evidence="1">
    <location>
        <begin position="70"/>
        <end position="101"/>
    </location>
</feature>
<feature type="compositionally biased region" description="Basic and acidic residues" evidence="1">
    <location>
        <begin position="306"/>
        <end position="321"/>
    </location>
</feature>
<dbReference type="PANTHER" id="PTHR11736">
    <property type="entry name" value="MELANOMA-ASSOCIATED ANTIGEN MAGE ANTIGEN"/>
    <property type="match status" value="1"/>
</dbReference>
<evidence type="ECO:0000313" key="4">
    <source>
        <dbReference type="Proteomes" id="UP000053257"/>
    </source>
</evidence>
<gene>
    <name evidence="3" type="ORF">PHLGIDRAFT_97080</name>
</gene>
<keyword evidence="4" id="KW-1185">Reference proteome</keyword>
<organism evidence="3 4">
    <name type="scientific">Phlebiopsis gigantea (strain 11061_1 CR5-6)</name>
    <name type="common">White-rot fungus</name>
    <name type="synonym">Peniophora gigantea</name>
    <dbReference type="NCBI Taxonomy" id="745531"/>
    <lineage>
        <taxon>Eukaryota</taxon>
        <taxon>Fungi</taxon>
        <taxon>Dikarya</taxon>
        <taxon>Basidiomycota</taxon>
        <taxon>Agaricomycotina</taxon>
        <taxon>Agaricomycetes</taxon>
        <taxon>Polyporales</taxon>
        <taxon>Phanerochaetaceae</taxon>
        <taxon>Phlebiopsis</taxon>
    </lineage>
</organism>
<feature type="compositionally biased region" description="Basic and acidic residues" evidence="1">
    <location>
        <begin position="73"/>
        <end position="93"/>
    </location>
</feature>
<dbReference type="Gene3D" id="1.10.10.1200">
    <property type="entry name" value="MAGE homology domain, winged helix WH1 motif"/>
    <property type="match status" value="1"/>
</dbReference>
<dbReference type="InterPro" id="IPR002190">
    <property type="entry name" value="MHD_dom"/>
</dbReference>
<evidence type="ECO:0000259" key="2">
    <source>
        <dbReference type="PROSITE" id="PS50838"/>
    </source>
</evidence>
<evidence type="ECO:0000256" key="1">
    <source>
        <dbReference type="SAM" id="MobiDB-lite"/>
    </source>
</evidence>
<dbReference type="SMART" id="SM01373">
    <property type="entry name" value="MAGE"/>
    <property type="match status" value="1"/>
</dbReference>
<protein>
    <recommendedName>
        <fullName evidence="2">MAGE domain-containing protein</fullName>
    </recommendedName>
</protein>
<proteinExistence type="predicted"/>
<dbReference type="EMBL" id="KN840838">
    <property type="protein sequence ID" value="KIP01274.1"/>
    <property type="molecule type" value="Genomic_DNA"/>
</dbReference>
<dbReference type="Pfam" id="PF01454">
    <property type="entry name" value="MAGE"/>
    <property type="match status" value="1"/>
</dbReference>
<dbReference type="HOGENOM" id="CLU_027982_0_1_1"/>
<sequence>MNVDGEGDLERKANDLVRLALFTENKHMPLRRDEISKKVMGSKSRRFGEVLARAQQILSNTFGMQLVELQTRPAEEEKDKKEDKAQEKNKDKNAPGIKKKAPTGTKSYILRSVLDPQLIKLATVPDDDLLRLEKGEFDADPELNAEDEYPVPEPTGAIIAWERGDQLQSIGLLYVVLSFILVHGRSISDNDLRTLLRRLRLTANTQVPRDARASLQHYTLDQFLSTAIRQGYLDRQRIGEAKGAQKKRGRASATQGGNNDDAVILEWRWGPRAMAEVGEQDIARFVADFMVERTRGDVDSEDDEGGNAHEDPETKKMRDGMLKGIGKAAGGNLAELL</sequence>
<accession>A0A0C3N9W1</accession>
<dbReference type="InterPro" id="IPR037445">
    <property type="entry name" value="MAGE"/>
</dbReference>
<reference evidence="3 4" key="1">
    <citation type="journal article" date="2014" name="PLoS Genet.">
        <title>Analysis of the Phlebiopsis gigantea genome, transcriptome and secretome provides insight into its pioneer colonization strategies of wood.</title>
        <authorList>
            <person name="Hori C."/>
            <person name="Ishida T."/>
            <person name="Igarashi K."/>
            <person name="Samejima M."/>
            <person name="Suzuki H."/>
            <person name="Master E."/>
            <person name="Ferreira P."/>
            <person name="Ruiz-Duenas F.J."/>
            <person name="Held B."/>
            <person name="Canessa P."/>
            <person name="Larrondo L.F."/>
            <person name="Schmoll M."/>
            <person name="Druzhinina I.S."/>
            <person name="Kubicek C.P."/>
            <person name="Gaskell J.A."/>
            <person name="Kersten P."/>
            <person name="St John F."/>
            <person name="Glasner J."/>
            <person name="Sabat G."/>
            <person name="Splinter BonDurant S."/>
            <person name="Syed K."/>
            <person name="Yadav J."/>
            <person name="Mgbeahuruike A.C."/>
            <person name="Kovalchuk A."/>
            <person name="Asiegbu F.O."/>
            <person name="Lackner G."/>
            <person name="Hoffmeister D."/>
            <person name="Rencoret J."/>
            <person name="Gutierrez A."/>
            <person name="Sun H."/>
            <person name="Lindquist E."/>
            <person name="Barry K."/>
            <person name="Riley R."/>
            <person name="Grigoriev I.V."/>
            <person name="Henrissat B."/>
            <person name="Kues U."/>
            <person name="Berka R.M."/>
            <person name="Martinez A.T."/>
            <person name="Covert S.F."/>
            <person name="Blanchette R.A."/>
            <person name="Cullen D."/>
        </authorList>
    </citation>
    <scope>NUCLEOTIDE SEQUENCE [LARGE SCALE GENOMIC DNA]</scope>
    <source>
        <strain evidence="3 4">11061_1 CR5-6</strain>
    </source>
</reference>
<name>A0A0C3N9W1_PHLG1</name>
<dbReference type="Proteomes" id="UP000053257">
    <property type="component" value="Unassembled WGS sequence"/>
</dbReference>
<dbReference type="AlphaFoldDB" id="A0A0C3N9W1"/>
<dbReference type="GO" id="GO:0005634">
    <property type="term" value="C:nucleus"/>
    <property type="evidence" value="ECO:0007669"/>
    <property type="project" value="TreeGrafter"/>
</dbReference>
<dbReference type="PROSITE" id="PS50838">
    <property type="entry name" value="MAGE"/>
    <property type="match status" value="1"/>
</dbReference>
<evidence type="ECO:0000313" key="3">
    <source>
        <dbReference type="EMBL" id="KIP01274.1"/>
    </source>
</evidence>
<dbReference type="InterPro" id="IPR041898">
    <property type="entry name" value="MAGE_WH1"/>
</dbReference>
<feature type="domain" description="MAGE" evidence="2">
    <location>
        <begin position="9"/>
        <end position="69"/>
    </location>
</feature>
<feature type="region of interest" description="Disordered" evidence="1">
    <location>
        <begin position="296"/>
        <end position="324"/>
    </location>
</feature>